<gene>
    <name evidence="2" type="ORF">AVDCRST_MAG04-596</name>
</gene>
<proteinExistence type="predicted"/>
<name>A0A6J4HDF7_9PROT</name>
<feature type="non-terminal residue" evidence="2">
    <location>
        <position position="84"/>
    </location>
</feature>
<organism evidence="2">
    <name type="scientific">uncultured Acetobacteraceae bacterium</name>
    <dbReference type="NCBI Taxonomy" id="169975"/>
    <lineage>
        <taxon>Bacteria</taxon>
        <taxon>Pseudomonadati</taxon>
        <taxon>Pseudomonadota</taxon>
        <taxon>Alphaproteobacteria</taxon>
        <taxon>Acetobacterales</taxon>
        <taxon>Acetobacteraceae</taxon>
        <taxon>environmental samples</taxon>
    </lineage>
</organism>
<dbReference type="AlphaFoldDB" id="A0A6J4HDF7"/>
<feature type="compositionally biased region" description="Basic residues" evidence="1">
    <location>
        <begin position="23"/>
        <end position="43"/>
    </location>
</feature>
<protein>
    <submittedName>
        <fullName evidence="2">Transglycosylase-associated protein</fullName>
    </submittedName>
</protein>
<reference evidence="2" key="1">
    <citation type="submission" date="2020-02" db="EMBL/GenBank/DDBJ databases">
        <authorList>
            <person name="Meier V. D."/>
        </authorList>
    </citation>
    <scope>NUCLEOTIDE SEQUENCE</scope>
    <source>
        <strain evidence="2">AVDCRST_MAG04</strain>
    </source>
</reference>
<sequence>GHYLEHHHRVSRRASGEVPHAGARSRRLHHHDHTRNHRRRGRQLPRPSCRLVSARRGGGLHWRRGRRRDRVGDLPHGGFAPHGV</sequence>
<accession>A0A6J4HDF7</accession>
<feature type="non-terminal residue" evidence="2">
    <location>
        <position position="1"/>
    </location>
</feature>
<evidence type="ECO:0000256" key="1">
    <source>
        <dbReference type="SAM" id="MobiDB-lite"/>
    </source>
</evidence>
<feature type="compositionally biased region" description="Basic residues" evidence="1">
    <location>
        <begin position="1"/>
        <end position="12"/>
    </location>
</feature>
<feature type="region of interest" description="Disordered" evidence="1">
    <location>
        <begin position="1"/>
        <end position="84"/>
    </location>
</feature>
<evidence type="ECO:0000313" key="2">
    <source>
        <dbReference type="EMBL" id="CAA9220278.1"/>
    </source>
</evidence>
<dbReference type="EMBL" id="CADCTL010000045">
    <property type="protein sequence ID" value="CAA9220278.1"/>
    <property type="molecule type" value="Genomic_DNA"/>
</dbReference>